<dbReference type="GO" id="GO:0005886">
    <property type="term" value="C:plasma membrane"/>
    <property type="evidence" value="ECO:0007669"/>
    <property type="project" value="UniProtKB-SubCell"/>
</dbReference>
<dbReference type="InterPro" id="IPR052027">
    <property type="entry name" value="PspC"/>
</dbReference>
<dbReference type="PATRIC" id="fig|1629.5.peg.1497"/>
<dbReference type="Pfam" id="PF04024">
    <property type="entry name" value="PspC"/>
    <property type="match status" value="1"/>
</dbReference>
<gene>
    <name evidence="8" type="ORF">IV50_GL001483</name>
    <name evidence="9" type="ORF">NCTC13645_02795</name>
</gene>
<reference evidence="9 11" key="2">
    <citation type="submission" date="2018-06" db="EMBL/GenBank/DDBJ databases">
        <authorList>
            <consortium name="Pathogen Informatics"/>
            <person name="Doyle S."/>
        </authorList>
    </citation>
    <scope>NUCLEOTIDE SEQUENCE [LARGE SCALE GENOMIC DNA]</scope>
    <source>
        <strain evidence="9 11">NCTC13645</strain>
    </source>
</reference>
<dbReference type="GO" id="GO:0003677">
    <property type="term" value="F:DNA binding"/>
    <property type="evidence" value="ECO:0007669"/>
    <property type="project" value="UniProtKB-KW"/>
</dbReference>
<dbReference type="STRING" id="1629.IV50_GL001483"/>
<keyword evidence="9" id="KW-0238">DNA-binding</keyword>
<evidence type="ECO:0000256" key="3">
    <source>
        <dbReference type="ARBA" id="ARBA00022692"/>
    </source>
</evidence>
<keyword evidence="2" id="KW-1003">Cell membrane</keyword>
<sequence length="80" mass="9071">MKKKLYKSDNRVLAGVLGGVANYLNIDPTVIRILFVIIAFITGFVPCVIFYIIAAMIMPDMPNFSQYEREDVTPNKDDEI</sequence>
<evidence type="ECO:0000256" key="5">
    <source>
        <dbReference type="ARBA" id="ARBA00023136"/>
    </source>
</evidence>
<dbReference type="Proteomes" id="UP000051992">
    <property type="component" value="Unassembled WGS sequence"/>
</dbReference>
<dbReference type="Proteomes" id="UP000254621">
    <property type="component" value="Unassembled WGS sequence"/>
</dbReference>
<feature type="transmembrane region" description="Helical" evidence="6">
    <location>
        <begin position="33"/>
        <end position="58"/>
    </location>
</feature>
<evidence type="ECO:0000256" key="4">
    <source>
        <dbReference type="ARBA" id="ARBA00022989"/>
    </source>
</evidence>
<reference evidence="8 10" key="1">
    <citation type="journal article" date="2015" name="Genome Announc.">
        <title>Expanding the biotechnology potential of lactobacilli through comparative genomics of 213 strains and associated genera.</title>
        <authorList>
            <person name="Sun Z."/>
            <person name="Harris H.M."/>
            <person name="McCann A."/>
            <person name="Guo C."/>
            <person name="Argimon S."/>
            <person name="Zhang W."/>
            <person name="Yang X."/>
            <person name="Jeffery I.B."/>
            <person name="Cooney J.C."/>
            <person name="Kagawa T.F."/>
            <person name="Liu W."/>
            <person name="Song Y."/>
            <person name="Salvetti E."/>
            <person name="Wrobel A."/>
            <person name="Rasinkangas P."/>
            <person name="Parkhill J."/>
            <person name="Rea M.C."/>
            <person name="O'Sullivan O."/>
            <person name="Ritari J."/>
            <person name="Douillard F.P."/>
            <person name="Paul Ross R."/>
            <person name="Yang R."/>
            <person name="Briner A.E."/>
            <person name="Felis G.E."/>
            <person name="de Vos W.M."/>
            <person name="Barrangou R."/>
            <person name="Klaenhammer T.R."/>
            <person name="Caufield P.W."/>
            <person name="Cui Y."/>
            <person name="Zhang H."/>
            <person name="O'Toole P.W."/>
        </authorList>
    </citation>
    <scope>NUCLEOTIDE SEQUENCE [LARGE SCALE GENOMIC DNA]</scope>
    <source>
        <strain evidence="8 10">DSM 20410</strain>
    </source>
</reference>
<evidence type="ECO:0000256" key="6">
    <source>
        <dbReference type="SAM" id="Phobius"/>
    </source>
</evidence>
<proteinExistence type="predicted"/>
<dbReference type="GeneID" id="86899965"/>
<feature type="domain" description="Phage shock protein PspC N-terminal" evidence="7">
    <location>
        <begin position="3"/>
        <end position="60"/>
    </location>
</feature>
<dbReference type="OrthoDB" id="9815286at2"/>
<keyword evidence="4 6" id="KW-1133">Transmembrane helix</keyword>
<dbReference type="EMBL" id="UHIV01000009">
    <property type="protein sequence ID" value="SUP61628.1"/>
    <property type="molecule type" value="Genomic_DNA"/>
</dbReference>
<evidence type="ECO:0000256" key="2">
    <source>
        <dbReference type="ARBA" id="ARBA00022475"/>
    </source>
</evidence>
<keyword evidence="3 6" id="KW-0812">Transmembrane</keyword>
<accession>A0A0R2H797</accession>
<dbReference type="PANTHER" id="PTHR33885">
    <property type="entry name" value="PHAGE SHOCK PROTEIN C"/>
    <property type="match status" value="1"/>
</dbReference>
<evidence type="ECO:0000256" key="1">
    <source>
        <dbReference type="ARBA" id="ARBA00004162"/>
    </source>
</evidence>
<organism evidence="8 10">
    <name type="scientific">Weissella viridescens</name>
    <name type="common">Lactobacillus viridescens</name>
    <dbReference type="NCBI Taxonomy" id="1629"/>
    <lineage>
        <taxon>Bacteria</taxon>
        <taxon>Bacillati</taxon>
        <taxon>Bacillota</taxon>
        <taxon>Bacilli</taxon>
        <taxon>Lactobacillales</taxon>
        <taxon>Lactobacillaceae</taxon>
        <taxon>Weissella</taxon>
    </lineage>
</organism>
<dbReference type="InterPro" id="IPR007168">
    <property type="entry name" value="Phageshock_PspC_N"/>
</dbReference>
<keyword evidence="10" id="KW-1185">Reference proteome</keyword>
<evidence type="ECO:0000313" key="9">
    <source>
        <dbReference type="EMBL" id="SUP61628.1"/>
    </source>
</evidence>
<evidence type="ECO:0000313" key="8">
    <source>
        <dbReference type="EMBL" id="KRN45754.1"/>
    </source>
</evidence>
<dbReference type="AlphaFoldDB" id="A0A0R2H797"/>
<evidence type="ECO:0000313" key="11">
    <source>
        <dbReference type="Proteomes" id="UP000254621"/>
    </source>
</evidence>
<dbReference type="RefSeq" id="WP_057747139.1">
    <property type="nucleotide sequence ID" value="NZ_BJLU01000010.1"/>
</dbReference>
<protein>
    <submittedName>
        <fullName evidence="9">DNA-binding transcriptional activator PspC</fullName>
    </submittedName>
</protein>
<evidence type="ECO:0000259" key="7">
    <source>
        <dbReference type="Pfam" id="PF04024"/>
    </source>
</evidence>
<dbReference type="PANTHER" id="PTHR33885:SF3">
    <property type="entry name" value="PHAGE SHOCK PROTEIN C"/>
    <property type="match status" value="1"/>
</dbReference>
<comment type="subcellular location">
    <subcellularLocation>
        <location evidence="1">Cell membrane</location>
        <topology evidence="1">Single-pass membrane protein</topology>
    </subcellularLocation>
</comment>
<keyword evidence="5 6" id="KW-0472">Membrane</keyword>
<evidence type="ECO:0000313" key="10">
    <source>
        <dbReference type="Proteomes" id="UP000051992"/>
    </source>
</evidence>
<dbReference type="EMBL" id="JQBM01000006">
    <property type="protein sequence ID" value="KRN45754.1"/>
    <property type="molecule type" value="Genomic_DNA"/>
</dbReference>
<name>A0A0R2H797_WEIVI</name>